<dbReference type="PROSITE" id="PS51257">
    <property type="entry name" value="PROKAR_LIPOPROTEIN"/>
    <property type="match status" value="1"/>
</dbReference>
<evidence type="ECO:0000313" key="8">
    <source>
        <dbReference type="Proteomes" id="UP000248079"/>
    </source>
</evidence>
<dbReference type="InterPro" id="IPR025380">
    <property type="entry name" value="DUF4369"/>
</dbReference>
<feature type="signal peptide" evidence="5">
    <location>
        <begin position="1"/>
        <end position="23"/>
    </location>
</feature>
<dbReference type="GO" id="GO:0017004">
    <property type="term" value="P:cytochrome complex assembly"/>
    <property type="evidence" value="ECO:0007669"/>
    <property type="project" value="UniProtKB-KW"/>
</dbReference>
<feature type="chain" id="PRO_5016144948" evidence="5">
    <location>
        <begin position="24"/>
        <end position="382"/>
    </location>
</feature>
<dbReference type="PROSITE" id="PS00194">
    <property type="entry name" value="THIOREDOXIN_1"/>
    <property type="match status" value="1"/>
</dbReference>
<dbReference type="Pfam" id="PF14289">
    <property type="entry name" value="DUF4369"/>
    <property type="match status" value="1"/>
</dbReference>
<dbReference type="GO" id="GO:0030313">
    <property type="term" value="C:cell envelope"/>
    <property type="evidence" value="ECO:0007669"/>
    <property type="project" value="UniProtKB-SubCell"/>
</dbReference>
<dbReference type="PROSITE" id="PS51352">
    <property type="entry name" value="THIOREDOXIN_2"/>
    <property type="match status" value="1"/>
</dbReference>
<comment type="subcellular location">
    <subcellularLocation>
        <location evidence="1">Cell envelope</location>
    </subcellularLocation>
</comment>
<sequence length="382" mass="44307">MKKMRTILIALISVILFSCVQQPADNYITIKGKVKFPDNQFKMTIVKRNGFEKTIIDSVELKPDNSYEFKMKVDNPGVYTLDCQKWQSVRFWAEDEDLEIDFRGRDTAKIKIKNPPFVYIKGGPNNEVMNLLSFNSYRSYQGMIAAGKIMYQASKSDSKEWKESAAEGYNRNYVQTDAYMRYVAKYYADRNSIISVLGSLRKESDQPLKEHIIKTLEAKNPNYQPLLDYKKEMAEAKAAREKMMEGKVAPDFSFPTKKGDKNYGPKDFRGKYVLIDFWASWCGPCRQEIPHLKKEYEKYHGKGLEMLSVSIDHSKNAWMKAMRKEKMPWPQVQAPKSGKDIMKEYQFSGIPFIVLLDKEGKIVGKNLRGEKLEKLLESIFDK</sequence>
<accession>A0A2V4A3B6</accession>
<dbReference type="PANTHER" id="PTHR42852">
    <property type="entry name" value="THIOL:DISULFIDE INTERCHANGE PROTEIN DSBE"/>
    <property type="match status" value="1"/>
</dbReference>
<evidence type="ECO:0000256" key="2">
    <source>
        <dbReference type="ARBA" id="ARBA00022748"/>
    </source>
</evidence>
<evidence type="ECO:0000256" key="5">
    <source>
        <dbReference type="SAM" id="SignalP"/>
    </source>
</evidence>
<evidence type="ECO:0000256" key="1">
    <source>
        <dbReference type="ARBA" id="ARBA00004196"/>
    </source>
</evidence>
<protein>
    <submittedName>
        <fullName evidence="7">AhpC/TSA family antioxidant protein</fullName>
    </submittedName>
</protein>
<evidence type="ECO:0000256" key="3">
    <source>
        <dbReference type="ARBA" id="ARBA00023157"/>
    </source>
</evidence>
<dbReference type="InterPro" id="IPR013766">
    <property type="entry name" value="Thioredoxin_domain"/>
</dbReference>
<keyword evidence="2" id="KW-0201">Cytochrome c-type biogenesis</keyword>
<evidence type="ECO:0000259" key="6">
    <source>
        <dbReference type="PROSITE" id="PS51352"/>
    </source>
</evidence>
<dbReference type="Proteomes" id="UP000248079">
    <property type="component" value="Unassembled WGS sequence"/>
</dbReference>
<dbReference type="EMBL" id="QFLI01000001">
    <property type="protein sequence ID" value="PXY03206.1"/>
    <property type="molecule type" value="Genomic_DNA"/>
</dbReference>
<proteinExistence type="predicted"/>
<keyword evidence="8" id="KW-1185">Reference proteome</keyword>
<dbReference type="InterPro" id="IPR017937">
    <property type="entry name" value="Thioredoxin_CS"/>
</dbReference>
<dbReference type="OrthoDB" id="9794348at2"/>
<dbReference type="Pfam" id="PF08534">
    <property type="entry name" value="Redoxin"/>
    <property type="match status" value="1"/>
</dbReference>
<dbReference type="InterPro" id="IPR013740">
    <property type="entry name" value="Redoxin"/>
</dbReference>
<dbReference type="AlphaFoldDB" id="A0A2V4A3B6"/>
<dbReference type="InterPro" id="IPR050553">
    <property type="entry name" value="Thioredoxin_ResA/DsbE_sf"/>
</dbReference>
<dbReference type="CDD" id="cd02966">
    <property type="entry name" value="TlpA_like_family"/>
    <property type="match status" value="1"/>
</dbReference>
<organism evidence="7 8">
    <name type="scientific">Marinifilum breve</name>
    <dbReference type="NCBI Taxonomy" id="2184082"/>
    <lineage>
        <taxon>Bacteria</taxon>
        <taxon>Pseudomonadati</taxon>
        <taxon>Bacteroidota</taxon>
        <taxon>Bacteroidia</taxon>
        <taxon>Marinilabiliales</taxon>
        <taxon>Marinifilaceae</taxon>
    </lineage>
</organism>
<dbReference type="Gene3D" id="3.40.30.10">
    <property type="entry name" value="Glutaredoxin"/>
    <property type="match status" value="1"/>
</dbReference>
<reference evidence="7 8" key="1">
    <citation type="submission" date="2018-05" db="EMBL/GenBank/DDBJ databases">
        <title>Marinifilum breve JC075T sp. nov., a marine bacterium isolated from Yongle Blue Hole in the South China Sea.</title>
        <authorList>
            <person name="Fu T."/>
        </authorList>
    </citation>
    <scope>NUCLEOTIDE SEQUENCE [LARGE SCALE GENOMIC DNA]</scope>
    <source>
        <strain evidence="7 8">JC075</strain>
    </source>
</reference>
<name>A0A2V4A3B6_9BACT</name>
<gene>
    <name evidence="7" type="ORF">DF185_03745</name>
</gene>
<feature type="domain" description="Thioredoxin" evidence="6">
    <location>
        <begin position="243"/>
        <end position="382"/>
    </location>
</feature>
<dbReference type="SUPFAM" id="SSF52833">
    <property type="entry name" value="Thioredoxin-like"/>
    <property type="match status" value="1"/>
</dbReference>
<dbReference type="PANTHER" id="PTHR42852:SF6">
    <property type="entry name" value="THIOL:DISULFIDE INTERCHANGE PROTEIN DSBE"/>
    <property type="match status" value="1"/>
</dbReference>
<keyword evidence="4" id="KW-0676">Redox-active center</keyword>
<comment type="caution">
    <text evidence="7">The sequence shown here is derived from an EMBL/GenBank/DDBJ whole genome shotgun (WGS) entry which is preliminary data.</text>
</comment>
<evidence type="ECO:0000313" key="7">
    <source>
        <dbReference type="EMBL" id="PXY03206.1"/>
    </source>
</evidence>
<dbReference type="InterPro" id="IPR036249">
    <property type="entry name" value="Thioredoxin-like_sf"/>
</dbReference>
<evidence type="ECO:0000256" key="4">
    <source>
        <dbReference type="ARBA" id="ARBA00023284"/>
    </source>
</evidence>
<keyword evidence="5" id="KW-0732">Signal</keyword>
<keyword evidence="3" id="KW-1015">Disulfide bond</keyword>